<dbReference type="Pfam" id="PF17920">
    <property type="entry name" value="TetR_C_16"/>
    <property type="match status" value="1"/>
</dbReference>
<sequence>MSPRGRRPAGSPDARQAILDSARRAFARQGYQASLRGVAREAGVDPALIHHYFPDRAALFAQAVIADEAGVPLDLSERITAVAALPPERIGEGVVRSFVSLWDEVGGDRFAAVLRAALESPGGLEPLRDYLTEGVLASLAGSLSPDRARLRAQLISSQILGLGMARWVGRMDQVAGLDVEQAVALIGPTIQRYAHGELPGAQGE</sequence>
<dbReference type="InterPro" id="IPR036271">
    <property type="entry name" value="Tet_transcr_reg_TetR-rel_C_sf"/>
</dbReference>
<dbReference type="GO" id="GO:0003700">
    <property type="term" value="F:DNA-binding transcription factor activity"/>
    <property type="evidence" value="ECO:0007669"/>
    <property type="project" value="TreeGrafter"/>
</dbReference>
<keyword evidence="5" id="KW-1185">Reference proteome</keyword>
<proteinExistence type="predicted"/>
<keyword evidence="1 2" id="KW-0238">DNA-binding</keyword>
<dbReference type="PANTHER" id="PTHR30055:SF235">
    <property type="entry name" value="TRANSCRIPTIONAL REGULATORY PROTEIN"/>
    <property type="match status" value="1"/>
</dbReference>
<evidence type="ECO:0000313" key="4">
    <source>
        <dbReference type="EMBL" id="RRD23892.1"/>
    </source>
</evidence>
<dbReference type="Proteomes" id="UP000271272">
    <property type="component" value="Unassembled WGS sequence"/>
</dbReference>
<protein>
    <submittedName>
        <fullName evidence="4">TetR/AcrR family transcriptional regulator</fullName>
    </submittedName>
</protein>
<reference evidence="4 5" key="1">
    <citation type="submission" date="2018-11" db="EMBL/GenBank/DDBJ databases">
        <title>Genomes From Bacteria Associated with the Canine Oral Cavity: a Test Case for Automated Genome-Based Taxonomic Assignment.</title>
        <authorList>
            <person name="Coil D.A."/>
            <person name="Jospin G."/>
            <person name="Darling A.E."/>
            <person name="Wallis C."/>
            <person name="Davis I.J."/>
            <person name="Harris S."/>
            <person name="Eisen J.A."/>
            <person name="Holcombe L.J."/>
            <person name="O'Flynn C."/>
        </authorList>
    </citation>
    <scope>NUCLEOTIDE SEQUENCE [LARGE SCALE GENOMIC DNA]</scope>
    <source>
        <strain evidence="4 5">OH5050</strain>
    </source>
</reference>
<dbReference type="PROSITE" id="PS50977">
    <property type="entry name" value="HTH_TETR_2"/>
    <property type="match status" value="1"/>
</dbReference>
<evidence type="ECO:0000313" key="5">
    <source>
        <dbReference type="Proteomes" id="UP000271272"/>
    </source>
</evidence>
<dbReference type="OrthoDB" id="3210235at2"/>
<dbReference type="PANTHER" id="PTHR30055">
    <property type="entry name" value="HTH-TYPE TRANSCRIPTIONAL REGULATOR RUTR"/>
    <property type="match status" value="1"/>
</dbReference>
<dbReference type="InterPro" id="IPR050109">
    <property type="entry name" value="HTH-type_TetR-like_transc_reg"/>
</dbReference>
<gene>
    <name evidence="4" type="ORF">EII10_11680</name>
</gene>
<dbReference type="InterPro" id="IPR001647">
    <property type="entry name" value="HTH_TetR"/>
</dbReference>
<dbReference type="EMBL" id="RQZC01000029">
    <property type="protein sequence ID" value="RRD23892.1"/>
    <property type="molecule type" value="Genomic_DNA"/>
</dbReference>
<dbReference type="InterPro" id="IPR041678">
    <property type="entry name" value="TetR_C_16"/>
</dbReference>
<feature type="domain" description="HTH tetR-type" evidence="3">
    <location>
        <begin position="12"/>
        <end position="71"/>
    </location>
</feature>
<dbReference type="Pfam" id="PF00440">
    <property type="entry name" value="TetR_N"/>
    <property type="match status" value="1"/>
</dbReference>
<dbReference type="Gene3D" id="1.10.10.60">
    <property type="entry name" value="Homeodomain-like"/>
    <property type="match status" value="1"/>
</dbReference>
<dbReference type="PRINTS" id="PR00455">
    <property type="entry name" value="HTHTETR"/>
</dbReference>
<dbReference type="GO" id="GO:0000976">
    <property type="term" value="F:transcription cis-regulatory region binding"/>
    <property type="evidence" value="ECO:0007669"/>
    <property type="project" value="TreeGrafter"/>
</dbReference>
<organism evidence="4 5">
    <name type="scientific">Actinomyces bowdenii</name>
    <dbReference type="NCBI Taxonomy" id="131109"/>
    <lineage>
        <taxon>Bacteria</taxon>
        <taxon>Bacillati</taxon>
        <taxon>Actinomycetota</taxon>
        <taxon>Actinomycetes</taxon>
        <taxon>Actinomycetales</taxon>
        <taxon>Actinomycetaceae</taxon>
        <taxon>Actinomyces</taxon>
    </lineage>
</organism>
<accession>A0A3P1UQ51</accession>
<dbReference type="InterPro" id="IPR009057">
    <property type="entry name" value="Homeodomain-like_sf"/>
</dbReference>
<dbReference type="SUPFAM" id="SSF48498">
    <property type="entry name" value="Tetracyclin repressor-like, C-terminal domain"/>
    <property type="match status" value="1"/>
</dbReference>
<name>A0A3P1UQ51_9ACTO</name>
<comment type="caution">
    <text evidence="4">The sequence shown here is derived from an EMBL/GenBank/DDBJ whole genome shotgun (WGS) entry which is preliminary data.</text>
</comment>
<feature type="DNA-binding region" description="H-T-H motif" evidence="2">
    <location>
        <begin position="34"/>
        <end position="53"/>
    </location>
</feature>
<dbReference type="AlphaFoldDB" id="A0A3P1UQ51"/>
<dbReference type="RefSeq" id="WP_124934663.1">
    <property type="nucleotide sequence ID" value="NZ_RQZC01000029.1"/>
</dbReference>
<evidence type="ECO:0000256" key="1">
    <source>
        <dbReference type="ARBA" id="ARBA00023125"/>
    </source>
</evidence>
<dbReference type="Gene3D" id="1.10.357.10">
    <property type="entry name" value="Tetracycline Repressor, domain 2"/>
    <property type="match status" value="1"/>
</dbReference>
<dbReference type="SUPFAM" id="SSF46689">
    <property type="entry name" value="Homeodomain-like"/>
    <property type="match status" value="1"/>
</dbReference>
<evidence type="ECO:0000259" key="3">
    <source>
        <dbReference type="PROSITE" id="PS50977"/>
    </source>
</evidence>
<evidence type="ECO:0000256" key="2">
    <source>
        <dbReference type="PROSITE-ProRule" id="PRU00335"/>
    </source>
</evidence>